<evidence type="ECO:0000256" key="1">
    <source>
        <dbReference type="ARBA" id="ARBA00022555"/>
    </source>
</evidence>
<comment type="caution">
    <text evidence="11">The sequence shown here is derived from an EMBL/GenBank/DDBJ whole genome shotgun (WGS) entry which is preliminary data.</text>
</comment>
<keyword evidence="12" id="KW-1185">Reference proteome</keyword>
<dbReference type="SUPFAM" id="SSF53335">
    <property type="entry name" value="S-adenosyl-L-methionine-dependent methyltransferases"/>
    <property type="match status" value="1"/>
</dbReference>
<evidence type="ECO:0000256" key="6">
    <source>
        <dbReference type="ARBA" id="ARBA00022884"/>
    </source>
</evidence>
<feature type="compositionally biased region" description="Basic and acidic residues" evidence="10">
    <location>
        <begin position="476"/>
        <end position="489"/>
    </location>
</feature>
<evidence type="ECO:0000313" key="11">
    <source>
        <dbReference type="EMBL" id="CAI8020787.1"/>
    </source>
</evidence>
<evidence type="ECO:0000256" key="7">
    <source>
        <dbReference type="ARBA" id="ARBA00039099"/>
    </source>
</evidence>
<organism evidence="11 12">
    <name type="scientific">Geodia barretti</name>
    <name type="common">Barrett's horny sponge</name>
    <dbReference type="NCBI Taxonomy" id="519541"/>
    <lineage>
        <taxon>Eukaryota</taxon>
        <taxon>Metazoa</taxon>
        <taxon>Porifera</taxon>
        <taxon>Demospongiae</taxon>
        <taxon>Heteroscleromorpha</taxon>
        <taxon>Tetractinellida</taxon>
        <taxon>Astrophorina</taxon>
        <taxon>Geodiidae</taxon>
        <taxon>Geodia</taxon>
    </lineage>
</organism>
<keyword evidence="2 9" id="KW-0489">Methyltransferase</keyword>
<accession>A0AA35WNS7</accession>
<evidence type="ECO:0000256" key="8">
    <source>
        <dbReference type="ARBA" id="ARBA00051897"/>
    </source>
</evidence>
<evidence type="ECO:0000256" key="3">
    <source>
        <dbReference type="ARBA" id="ARBA00022679"/>
    </source>
</evidence>
<dbReference type="GO" id="GO:0002940">
    <property type="term" value="P:tRNA N2-guanine methylation"/>
    <property type="evidence" value="ECO:0007669"/>
    <property type="project" value="TreeGrafter"/>
</dbReference>
<keyword evidence="3 9" id="KW-0808">Transferase</keyword>
<evidence type="ECO:0000256" key="9">
    <source>
        <dbReference type="PROSITE-ProRule" id="PRU00958"/>
    </source>
</evidence>
<dbReference type="Gene3D" id="3.40.50.150">
    <property type="entry name" value="Vaccinia Virus protein VP39"/>
    <property type="match status" value="1"/>
</dbReference>
<evidence type="ECO:0000256" key="4">
    <source>
        <dbReference type="ARBA" id="ARBA00022691"/>
    </source>
</evidence>
<dbReference type="PANTHER" id="PTHR10631:SF3">
    <property type="entry name" value="TRNA (GUANINE(26)-N(2))-DIMETHYLTRANSFERASE"/>
    <property type="match status" value="1"/>
</dbReference>
<feature type="region of interest" description="Disordered" evidence="10">
    <location>
        <begin position="1"/>
        <end position="45"/>
    </location>
</feature>
<gene>
    <name evidence="11" type="ORF">GBAR_LOCUS12399</name>
</gene>
<dbReference type="GO" id="GO:0160104">
    <property type="term" value="F:tRNA (guanine(26)-N2)-dimethyltransferase activity"/>
    <property type="evidence" value="ECO:0007669"/>
    <property type="project" value="UniProtKB-UniRule"/>
</dbReference>
<dbReference type="Gene3D" id="3.30.56.70">
    <property type="entry name" value="N2,N2-dimethylguanosine tRNA methyltransferase, C-terminal domain"/>
    <property type="match status" value="1"/>
</dbReference>
<dbReference type="InterPro" id="IPR042296">
    <property type="entry name" value="tRNA_met_Trm1_C"/>
</dbReference>
<evidence type="ECO:0000256" key="5">
    <source>
        <dbReference type="ARBA" id="ARBA00022694"/>
    </source>
</evidence>
<comment type="catalytic activity">
    <reaction evidence="8 9">
        <text>guanosine(26) in tRNA + 2 S-adenosyl-L-methionine = N(2)-dimethylguanosine(26) in tRNA + 2 S-adenosyl-L-homocysteine + 2 H(+)</text>
        <dbReference type="Rhea" id="RHEA:43140"/>
        <dbReference type="Rhea" id="RHEA-COMP:10359"/>
        <dbReference type="Rhea" id="RHEA-COMP:10360"/>
        <dbReference type="ChEBI" id="CHEBI:15378"/>
        <dbReference type="ChEBI" id="CHEBI:57856"/>
        <dbReference type="ChEBI" id="CHEBI:59789"/>
        <dbReference type="ChEBI" id="CHEBI:74269"/>
        <dbReference type="ChEBI" id="CHEBI:74513"/>
        <dbReference type="EC" id="2.1.1.216"/>
    </reaction>
</comment>
<dbReference type="NCBIfam" id="TIGR00308">
    <property type="entry name" value="TRM1"/>
    <property type="match status" value="1"/>
</dbReference>
<dbReference type="EC" id="2.1.1.216" evidence="7 9"/>
<proteinExistence type="inferred from homology"/>
<protein>
    <recommendedName>
        <fullName evidence="7 9">tRNA (guanine(26)-N(2))-dimethyltransferase</fullName>
        <ecNumber evidence="7 9">2.1.1.216</ecNumber>
    </recommendedName>
</protein>
<dbReference type="InterPro" id="IPR029063">
    <property type="entry name" value="SAM-dependent_MTases_sf"/>
</dbReference>
<keyword evidence="5 9" id="KW-0819">tRNA processing</keyword>
<dbReference type="FunFam" id="3.40.50.150:FF:000051">
    <property type="entry name" value="tRNA (guanine(26)-N(2))-dimethyltransferase"/>
    <property type="match status" value="1"/>
</dbReference>
<dbReference type="GO" id="GO:0005634">
    <property type="term" value="C:nucleus"/>
    <property type="evidence" value="ECO:0007669"/>
    <property type="project" value="TreeGrafter"/>
</dbReference>
<dbReference type="EMBL" id="CASHTH010001847">
    <property type="protein sequence ID" value="CAI8020787.1"/>
    <property type="molecule type" value="Genomic_DNA"/>
</dbReference>
<name>A0AA35WNS7_GEOBA</name>
<dbReference type="Proteomes" id="UP001174909">
    <property type="component" value="Unassembled WGS sequence"/>
</dbReference>
<keyword evidence="4 9" id="KW-0949">S-adenosyl-L-methionine</keyword>
<sequence>MKEKEKADGSEAELRSSSDASEDLAMYEDDKARSTARQTRNVLEEPHEEVEEVSVLEALAATGVRSVRYALEVPAVSRVVANDFTREAYNNMCRNIAHNRVESKVTPSCREASMLMYEHRDPLKQFTVIDIDPYGSPSVFLDSAVQAVSEGGVLCITCTDTSVLCGVYPETCYSKYGSVSLRLKCGHEMGIRIFLSSLETHANRYKRYIVPLLSSCIDFYIRVFVQVFTSPSQVKRSLSKRSMIYACSGCDSHHLQLLGKRLEVGASKKYPAASGPPVDRTCAECGSTFKLGGPIWSEPTNDVGFVRSLLEELETHKQDYEHAARVRGLLAVVSEELPDVPLHYTLDQICNTLHCTMPNMLALRSAFMEQGYRISISHTHANALKTDAPNSVLWDIMRCWVKMKPVKVKPTSPAAVILSKEPKIEASFSVRKDANPPSRIQKLARFPENPEPNWGPKARAKRKAGTAAEDDQSECEGSKRSKIQDENTE</sequence>
<dbReference type="PROSITE" id="PS51626">
    <property type="entry name" value="SAM_MT_TRM1"/>
    <property type="match status" value="1"/>
</dbReference>
<feature type="region of interest" description="Disordered" evidence="10">
    <location>
        <begin position="430"/>
        <end position="489"/>
    </location>
</feature>
<dbReference type="AlphaFoldDB" id="A0AA35WNS7"/>
<dbReference type="FunFam" id="3.30.56.70:FF:000001">
    <property type="entry name" value="tRNA (guanine(26)-N(2))-dimethyltransferase"/>
    <property type="match status" value="1"/>
</dbReference>
<dbReference type="Pfam" id="PF02005">
    <property type="entry name" value="TRM"/>
    <property type="match status" value="1"/>
</dbReference>
<dbReference type="PANTHER" id="PTHR10631">
    <property type="entry name" value="N 2 ,N 2 -DIMETHYLGUANOSINE TRNA METHYLTRANSFERASE"/>
    <property type="match status" value="1"/>
</dbReference>
<reference evidence="11" key="1">
    <citation type="submission" date="2023-03" db="EMBL/GenBank/DDBJ databases">
        <authorList>
            <person name="Steffen K."/>
            <person name="Cardenas P."/>
        </authorList>
    </citation>
    <scope>NUCLEOTIDE SEQUENCE</scope>
</reference>
<dbReference type="GO" id="GO:0000049">
    <property type="term" value="F:tRNA binding"/>
    <property type="evidence" value="ECO:0007669"/>
    <property type="project" value="UniProtKB-UniRule"/>
</dbReference>
<evidence type="ECO:0000256" key="2">
    <source>
        <dbReference type="ARBA" id="ARBA00022603"/>
    </source>
</evidence>
<keyword evidence="6 9" id="KW-0694">RNA-binding</keyword>
<feature type="compositionally biased region" description="Basic and acidic residues" evidence="10">
    <location>
        <begin position="1"/>
        <end position="16"/>
    </location>
</feature>
<comment type="similarity">
    <text evidence="9">Belongs to the class I-like SAM-binding methyltransferase superfamily. Trm1 family.</text>
</comment>
<evidence type="ECO:0000256" key="10">
    <source>
        <dbReference type="SAM" id="MobiDB-lite"/>
    </source>
</evidence>
<keyword evidence="1 9" id="KW-0820">tRNA-binding</keyword>
<dbReference type="InterPro" id="IPR002905">
    <property type="entry name" value="Trm1"/>
</dbReference>
<evidence type="ECO:0000313" key="12">
    <source>
        <dbReference type="Proteomes" id="UP001174909"/>
    </source>
</evidence>